<comment type="function">
    <text evidence="6">Microtubule inner protein (MIP) part of the dynein-decorated doublet microtubules (DMTs) in cilia axoneme, which is required for motile cilia beating.</text>
</comment>
<dbReference type="InterPro" id="IPR006602">
    <property type="entry name" value="DM10_dom"/>
</dbReference>
<dbReference type="Gene3D" id="2.30.29.170">
    <property type="match status" value="3"/>
</dbReference>
<name>A0A7R8YZ18_HERIL</name>
<dbReference type="OrthoDB" id="6360546at2759"/>
<dbReference type="InterPro" id="IPR011992">
    <property type="entry name" value="EF-hand-dom_pair"/>
</dbReference>
<evidence type="ECO:0000256" key="7">
    <source>
        <dbReference type="ARBA" id="ARBA00039880"/>
    </source>
</evidence>
<dbReference type="PANTHER" id="PTHR12086">
    <property type="entry name" value="EF-HAND DOMAIN C-TERMINAL CONTAINING PROTEIN"/>
    <property type="match status" value="1"/>
</dbReference>
<dbReference type="AlphaFoldDB" id="A0A7R8YZ18"/>
<dbReference type="FunFam" id="2.30.29.170:FF:000004">
    <property type="entry name" value="EF-hand domain containing 2"/>
    <property type="match status" value="1"/>
</dbReference>
<feature type="domain" description="DM10" evidence="8">
    <location>
        <begin position="75"/>
        <end position="182"/>
    </location>
</feature>
<evidence type="ECO:0000259" key="8">
    <source>
        <dbReference type="PROSITE" id="PS51336"/>
    </source>
</evidence>
<accession>A0A7R8YZ18</accession>
<keyword evidence="4" id="KW-0206">Cytoskeleton</keyword>
<sequence>MNSIRIPGIPLLPGTTLRDISKRHFPRIAQFTHQNGVPMLAEDRPLDYRGKVVEGFTKIYPPGREPKYPGWLSFDKQMLTFHAYFKESLEEVNQAPYQVRHVKIYYFLEDDTVQVVEPQVLNSGIPQGCLVSRQRIPHAAPCTNDFITLLDLNVDKTVRIYDRVYHITGCDKFTRHFLNRAGISVPDEIPSPLDPFTEMRKRKLTGAHAKKPNRVEDTLGQFLAYDRQILKFDAYWNDRSEFGELRKLQLYYYLADDTIEIKEIYAPNSGRDGPAVFLKRSLLPKEWIGLPQPGGDAQPTILNVLGGGLRGGRFMIDGLDMNNRKENCYRDNDLVIGAHINVYGRDVVLVDCDAFTKNYYRKKYGIELFNPVPYPQNFKKECIDTSQRDLPPFNGWGSHIDSEGNCKTVEPKAPQFDFKKFFKYDRCVLRFGAKMISPIPENCDRVFIISYYLADDTLSIFELASRNSGFYGGEFFKRDTFYLPDQEWFTSKRPEIYKAHHFYIGAMRRLRDHLFRIVTADEFTLLYMENHPANFPLSDVKTILKKIRETLQTNYKEFIRKKMEGVCTMDLDGQKVSLICFDNVRNALIELLGERITEQEIISLCRHFSAEEKHPPSCKRERVRSAAQLAIKRDLWDSLDRFKELIYHFDPAKRGFLPENRVRSIILGCRLPFTPEMIDNIMDVLNRNSDCEIELCDLINMIDVSNNPAPAIAPVNVAFELCPNIPFSMSGRMVIWDRLIEGIGLEKSMMETE</sequence>
<dbReference type="InterPro" id="IPR040193">
    <property type="entry name" value="EFHC1/EFHC2/EFHB"/>
</dbReference>
<dbReference type="FunFam" id="2.30.29.170:FF:000002">
    <property type="entry name" value="EF-hand domain (C-terminal) containing 1"/>
    <property type="match status" value="1"/>
</dbReference>
<keyword evidence="2" id="KW-0963">Cytoplasm</keyword>
<reference evidence="9 10" key="1">
    <citation type="submission" date="2020-11" db="EMBL/GenBank/DDBJ databases">
        <authorList>
            <person name="Wallbank WR R."/>
            <person name="Pardo Diaz C."/>
            <person name="Kozak K."/>
            <person name="Martin S."/>
            <person name="Jiggins C."/>
            <person name="Moest M."/>
            <person name="Warren A I."/>
            <person name="Generalovic N T."/>
            <person name="Byers J.R.P. K."/>
            <person name="Montejo-Kovacevich G."/>
            <person name="Yen C E."/>
        </authorList>
    </citation>
    <scope>NUCLEOTIDE SEQUENCE [LARGE SCALE GENOMIC DNA]</scope>
</reference>
<evidence type="ECO:0000256" key="6">
    <source>
        <dbReference type="ARBA" id="ARBA00035003"/>
    </source>
</evidence>
<evidence type="ECO:0000256" key="3">
    <source>
        <dbReference type="ARBA" id="ARBA00022737"/>
    </source>
</evidence>
<evidence type="ECO:0000256" key="1">
    <source>
        <dbReference type="ARBA" id="ARBA00004430"/>
    </source>
</evidence>
<dbReference type="GO" id="GO:0005930">
    <property type="term" value="C:axoneme"/>
    <property type="evidence" value="ECO:0007669"/>
    <property type="project" value="UniProtKB-SubCell"/>
</dbReference>
<dbReference type="GO" id="GO:0005874">
    <property type="term" value="C:microtubule"/>
    <property type="evidence" value="ECO:0007669"/>
    <property type="project" value="TreeGrafter"/>
</dbReference>
<dbReference type="Pfam" id="PF06565">
    <property type="entry name" value="DM10_dom"/>
    <property type="match status" value="3"/>
</dbReference>
<dbReference type="InParanoid" id="A0A7R8YZ18"/>
<keyword evidence="10" id="KW-1185">Reference proteome</keyword>
<evidence type="ECO:0000256" key="5">
    <source>
        <dbReference type="ARBA" id="ARBA00023273"/>
    </source>
</evidence>
<protein>
    <recommendedName>
        <fullName evidence="7">EF-hand domain-containing family member C2</fullName>
    </recommendedName>
</protein>
<feature type="domain" description="DM10" evidence="8">
    <location>
        <begin position="226"/>
        <end position="364"/>
    </location>
</feature>
<organism evidence="9 10">
    <name type="scientific">Hermetia illucens</name>
    <name type="common">Black soldier fly</name>
    <dbReference type="NCBI Taxonomy" id="343691"/>
    <lineage>
        <taxon>Eukaryota</taxon>
        <taxon>Metazoa</taxon>
        <taxon>Ecdysozoa</taxon>
        <taxon>Arthropoda</taxon>
        <taxon>Hexapoda</taxon>
        <taxon>Insecta</taxon>
        <taxon>Pterygota</taxon>
        <taxon>Neoptera</taxon>
        <taxon>Endopterygota</taxon>
        <taxon>Diptera</taxon>
        <taxon>Brachycera</taxon>
        <taxon>Stratiomyomorpha</taxon>
        <taxon>Stratiomyidae</taxon>
        <taxon>Hermetiinae</taxon>
        <taxon>Hermetia</taxon>
    </lineage>
</organism>
<evidence type="ECO:0000256" key="2">
    <source>
        <dbReference type="ARBA" id="ARBA00022490"/>
    </source>
</evidence>
<dbReference type="FunCoup" id="A0A7R8YZ18">
    <property type="interactions" value="15"/>
</dbReference>
<dbReference type="Proteomes" id="UP000594454">
    <property type="component" value="Chromosome 4"/>
</dbReference>
<comment type="subcellular location">
    <subcellularLocation>
        <location evidence="1">Cytoplasm</location>
        <location evidence="1">Cytoskeleton</location>
        <location evidence="1">Cilium axoneme</location>
    </subcellularLocation>
</comment>
<evidence type="ECO:0000313" key="10">
    <source>
        <dbReference type="Proteomes" id="UP000594454"/>
    </source>
</evidence>
<evidence type="ECO:0000256" key="4">
    <source>
        <dbReference type="ARBA" id="ARBA00023212"/>
    </source>
</evidence>
<dbReference type="EMBL" id="LR899012">
    <property type="protein sequence ID" value="CAD7089552.1"/>
    <property type="molecule type" value="Genomic_DNA"/>
</dbReference>
<dbReference type="GO" id="GO:0010975">
    <property type="term" value="P:regulation of neuron projection development"/>
    <property type="evidence" value="ECO:0007669"/>
    <property type="project" value="TreeGrafter"/>
</dbReference>
<keyword evidence="5" id="KW-0966">Cell projection</keyword>
<dbReference type="SUPFAM" id="SSF47473">
    <property type="entry name" value="EF-hand"/>
    <property type="match status" value="1"/>
</dbReference>
<dbReference type="PANTHER" id="PTHR12086:SF11">
    <property type="entry name" value="EF-HAND DOMAIN-CONTAINING FAMILY MEMBER C2"/>
    <property type="match status" value="1"/>
</dbReference>
<dbReference type="PROSITE" id="PS51336">
    <property type="entry name" value="DM10"/>
    <property type="match status" value="3"/>
</dbReference>
<proteinExistence type="predicted"/>
<evidence type="ECO:0000313" key="9">
    <source>
        <dbReference type="EMBL" id="CAD7089552.1"/>
    </source>
</evidence>
<dbReference type="SMART" id="SM00676">
    <property type="entry name" value="DM10"/>
    <property type="match status" value="3"/>
</dbReference>
<feature type="domain" description="DM10" evidence="8">
    <location>
        <begin position="425"/>
        <end position="532"/>
    </location>
</feature>
<keyword evidence="3" id="KW-0677">Repeat</keyword>
<gene>
    <name evidence="9" type="ORF">HERILL_LOCUS12093</name>
</gene>